<name>A0A1X0P6P8_9TRYP</name>
<reference evidence="1 2" key="1">
    <citation type="submission" date="2017-03" db="EMBL/GenBank/DDBJ databases">
        <title>An alternative strategy for trypanosome survival in the mammalian bloodstream revealed through genome and transcriptome analysis of the ubiquitous bovine parasite Trypanosoma (Megatrypanum) theileri.</title>
        <authorList>
            <person name="Kelly S."/>
            <person name="Ivens A."/>
            <person name="Mott A."/>
            <person name="O'Neill E."/>
            <person name="Emms D."/>
            <person name="Macleod O."/>
            <person name="Voorheis P."/>
            <person name="Matthews J."/>
            <person name="Matthews K."/>
            <person name="Carrington M."/>
        </authorList>
    </citation>
    <scope>NUCLEOTIDE SEQUENCE [LARGE SCALE GENOMIC DNA]</scope>
    <source>
        <strain evidence="1">Edinburgh</strain>
    </source>
</reference>
<evidence type="ECO:0000313" key="2">
    <source>
        <dbReference type="Proteomes" id="UP000192257"/>
    </source>
</evidence>
<dbReference type="AlphaFoldDB" id="A0A1X0P6P8"/>
<dbReference type="Proteomes" id="UP000192257">
    <property type="component" value="Unassembled WGS sequence"/>
</dbReference>
<dbReference type="GeneID" id="39981902"/>
<comment type="caution">
    <text evidence="1">The sequence shown here is derived from an EMBL/GenBank/DDBJ whole genome shotgun (WGS) entry which is preliminary data.</text>
</comment>
<evidence type="ECO:0000313" key="1">
    <source>
        <dbReference type="EMBL" id="ORC92602.1"/>
    </source>
</evidence>
<accession>A0A1X0P6P8</accession>
<dbReference type="VEuPathDB" id="TriTrypDB:TM35_000033550"/>
<sequence length="144" mass="16495">MDCDEEEFVVCGNGGSAEDIQFDELVGVVENFMVNFDPNSVFSSLPPFSSIPNEHEKQKIHRDVITRVESDLDAYVLENCQAIESMEVAANLLSNRRDEIVDEVWDFVSEGCFDYLTFLIMWEKYERFGPEKEDGNVVNGNFTF</sequence>
<keyword evidence="2" id="KW-1185">Reference proteome</keyword>
<dbReference type="RefSeq" id="XP_028886668.1">
    <property type="nucleotide sequence ID" value="XM_029022122.1"/>
</dbReference>
<organism evidence="1 2">
    <name type="scientific">Trypanosoma theileri</name>
    <dbReference type="NCBI Taxonomy" id="67003"/>
    <lineage>
        <taxon>Eukaryota</taxon>
        <taxon>Discoba</taxon>
        <taxon>Euglenozoa</taxon>
        <taxon>Kinetoplastea</taxon>
        <taxon>Metakinetoplastina</taxon>
        <taxon>Trypanosomatida</taxon>
        <taxon>Trypanosomatidae</taxon>
        <taxon>Trypanosoma</taxon>
    </lineage>
</organism>
<dbReference type="EMBL" id="NBCO01000003">
    <property type="protein sequence ID" value="ORC92602.1"/>
    <property type="molecule type" value="Genomic_DNA"/>
</dbReference>
<evidence type="ECO:0008006" key="3">
    <source>
        <dbReference type="Google" id="ProtNLM"/>
    </source>
</evidence>
<dbReference type="OrthoDB" id="302784at2759"/>
<proteinExistence type="predicted"/>
<gene>
    <name evidence="1" type="ORF">TM35_000033550</name>
</gene>
<protein>
    <recommendedName>
        <fullName evidence="3">ARF-like 2-binding protein</fullName>
    </recommendedName>
</protein>